<evidence type="ECO:0000256" key="1">
    <source>
        <dbReference type="SAM" id="MobiDB-lite"/>
    </source>
</evidence>
<evidence type="ECO:0000313" key="2">
    <source>
        <dbReference type="EMBL" id="GMN75524.1"/>
    </source>
</evidence>
<feature type="region of interest" description="Disordered" evidence="1">
    <location>
        <begin position="63"/>
        <end position="85"/>
    </location>
</feature>
<organism evidence="2 3">
    <name type="scientific">Ficus carica</name>
    <name type="common">Common fig</name>
    <dbReference type="NCBI Taxonomy" id="3494"/>
    <lineage>
        <taxon>Eukaryota</taxon>
        <taxon>Viridiplantae</taxon>
        <taxon>Streptophyta</taxon>
        <taxon>Embryophyta</taxon>
        <taxon>Tracheophyta</taxon>
        <taxon>Spermatophyta</taxon>
        <taxon>Magnoliopsida</taxon>
        <taxon>eudicotyledons</taxon>
        <taxon>Gunneridae</taxon>
        <taxon>Pentapetalae</taxon>
        <taxon>rosids</taxon>
        <taxon>fabids</taxon>
        <taxon>Rosales</taxon>
        <taxon>Moraceae</taxon>
        <taxon>Ficeae</taxon>
        <taxon>Ficus</taxon>
    </lineage>
</organism>
<comment type="caution">
    <text evidence="2">The sequence shown here is derived from an EMBL/GenBank/DDBJ whole genome shotgun (WGS) entry which is preliminary data.</text>
</comment>
<proteinExistence type="predicted"/>
<reference evidence="2" key="1">
    <citation type="submission" date="2023-07" db="EMBL/GenBank/DDBJ databases">
        <title>draft genome sequence of fig (Ficus carica).</title>
        <authorList>
            <person name="Takahashi T."/>
            <person name="Nishimura K."/>
        </authorList>
    </citation>
    <scope>NUCLEOTIDE SEQUENCE</scope>
</reference>
<evidence type="ECO:0000313" key="3">
    <source>
        <dbReference type="Proteomes" id="UP001187192"/>
    </source>
</evidence>
<feature type="compositionally biased region" description="Basic and acidic residues" evidence="1">
    <location>
        <begin position="71"/>
        <end position="85"/>
    </location>
</feature>
<sequence length="85" mass="9278">MSSVVKMLEGKIPVQAPVVSRRTFGQSPGFKAFESLRQGSQTDVSEYSHECHDQACLYMDGSSTGSSVTIKSKDGNRDNPHQESL</sequence>
<dbReference type="Proteomes" id="UP001187192">
    <property type="component" value="Unassembled WGS sequence"/>
</dbReference>
<gene>
    <name evidence="2" type="ORF">TIFTF001_056538</name>
</gene>
<dbReference type="EMBL" id="BTGU01021095">
    <property type="protein sequence ID" value="GMN75524.1"/>
    <property type="molecule type" value="Genomic_DNA"/>
</dbReference>
<protein>
    <submittedName>
        <fullName evidence="2">Uncharacterized protein</fullName>
    </submittedName>
</protein>
<accession>A0AA88EQ54</accession>
<dbReference type="AlphaFoldDB" id="A0AA88EQ54"/>
<name>A0AA88EQ54_FICCA</name>
<keyword evidence="3" id="KW-1185">Reference proteome</keyword>